<proteinExistence type="predicted"/>
<sequence length="188" mass="21896">MRDNQNSLVGVLNHDWWKQVYSKFQLTDDNQVYPNSQVPKEKQIFSKSKLTTNELYPKQLSNNELYPNLLINYGQENTHNNDTMNKTQERNSTLKNSPTTSVTSELLKTRQSPTEFESEESTINLLKQAINVTEKNLNLLKENVNRLKRSDAALVANKIRCKHKRIRCRECHGFGCPHGRQRSRCKEC</sequence>
<feature type="region of interest" description="Disordered" evidence="2">
    <location>
        <begin position="88"/>
        <end position="114"/>
    </location>
</feature>
<evidence type="ECO:0000313" key="3">
    <source>
        <dbReference type="EMBL" id="KAJ3201748.1"/>
    </source>
</evidence>
<dbReference type="AlphaFoldDB" id="A0AAD5TT62"/>
<feature type="non-terminal residue" evidence="3">
    <location>
        <position position="188"/>
    </location>
</feature>
<evidence type="ECO:0000256" key="2">
    <source>
        <dbReference type="SAM" id="MobiDB-lite"/>
    </source>
</evidence>
<reference evidence="3" key="1">
    <citation type="submission" date="2020-05" db="EMBL/GenBank/DDBJ databases">
        <title>Phylogenomic resolution of chytrid fungi.</title>
        <authorList>
            <person name="Stajich J.E."/>
            <person name="Amses K."/>
            <person name="Simmons R."/>
            <person name="Seto K."/>
            <person name="Myers J."/>
            <person name="Bonds A."/>
            <person name="Quandt C.A."/>
            <person name="Barry K."/>
            <person name="Liu P."/>
            <person name="Grigoriev I."/>
            <person name="Longcore J.E."/>
            <person name="James T.Y."/>
        </authorList>
    </citation>
    <scope>NUCLEOTIDE SEQUENCE</scope>
    <source>
        <strain evidence="3">JEL0476</strain>
    </source>
</reference>
<feature type="coiled-coil region" evidence="1">
    <location>
        <begin position="123"/>
        <end position="150"/>
    </location>
</feature>
<keyword evidence="4" id="KW-1185">Reference proteome</keyword>
<name>A0AAD5TT62_9FUNG</name>
<gene>
    <name evidence="3" type="ORF">HK099_002102</name>
</gene>
<accession>A0AAD5TT62</accession>
<comment type="caution">
    <text evidence="3">The sequence shown here is derived from an EMBL/GenBank/DDBJ whole genome shotgun (WGS) entry which is preliminary data.</text>
</comment>
<organism evidence="3 4">
    <name type="scientific">Clydaea vesicula</name>
    <dbReference type="NCBI Taxonomy" id="447962"/>
    <lineage>
        <taxon>Eukaryota</taxon>
        <taxon>Fungi</taxon>
        <taxon>Fungi incertae sedis</taxon>
        <taxon>Chytridiomycota</taxon>
        <taxon>Chytridiomycota incertae sedis</taxon>
        <taxon>Chytridiomycetes</taxon>
        <taxon>Lobulomycetales</taxon>
        <taxon>Lobulomycetaceae</taxon>
        <taxon>Clydaea</taxon>
    </lineage>
</organism>
<keyword evidence="1" id="KW-0175">Coiled coil</keyword>
<dbReference type="EMBL" id="JADGJW010001678">
    <property type="protein sequence ID" value="KAJ3201748.1"/>
    <property type="molecule type" value="Genomic_DNA"/>
</dbReference>
<dbReference type="Proteomes" id="UP001211065">
    <property type="component" value="Unassembled WGS sequence"/>
</dbReference>
<evidence type="ECO:0000256" key="1">
    <source>
        <dbReference type="SAM" id="Coils"/>
    </source>
</evidence>
<protein>
    <submittedName>
        <fullName evidence="3">Uncharacterized protein</fullName>
    </submittedName>
</protein>
<evidence type="ECO:0000313" key="4">
    <source>
        <dbReference type="Proteomes" id="UP001211065"/>
    </source>
</evidence>